<dbReference type="Gene3D" id="3.60.20.10">
    <property type="entry name" value="Glutamine Phosphoribosylpyrophosphate, subunit 1, domain 1"/>
    <property type="match status" value="1"/>
</dbReference>
<dbReference type="Proteomes" id="UP001190700">
    <property type="component" value="Unassembled WGS sequence"/>
</dbReference>
<dbReference type="SUPFAM" id="SSF56235">
    <property type="entry name" value="N-terminal nucleophile aminohydrolases (Ntn hydrolases)"/>
    <property type="match status" value="1"/>
</dbReference>
<dbReference type="Pfam" id="PF07687">
    <property type="entry name" value="M20_dimer"/>
    <property type="match status" value="1"/>
</dbReference>
<dbReference type="CDD" id="cd01908">
    <property type="entry name" value="YafJ"/>
    <property type="match status" value="1"/>
</dbReference>
<keyword evidence="3" id="KW-0479">Metal-binding</keyword>
<dbReference type="SUPFAM" id="SSF50998">
    <property type="entry name" value="Quinoprotein alcohol dehydrogenase-like"/>
    <property type="match status" value="1"/>
</dbReference>
<evidence type="ECO:0000256" key="6">
    <source>
        <dbReference type="PROSITE-ProRule" id="PRU00221"/>
    </source>
</evidence>
<dbReference type="InterPro" id="IPR015943">
    <property type="entry name" value="WD40/YVTN_repeat-like_dom_sf"/>
</dbReference>
<feature type="repeat" description="WD" evidence="6">
    <location>
        <begin position="627"/>
        <end position="667"/>
    </location>
</feature>
<feature type="domain" description="Glutamine amidotransferase type-2" evidence="7">
    <location>
        <begin position="2"/>
        <end position="302"/>
    </location>
</feature>
<evidence type="ECO:0000259" key="7">
    <source>
        <dbReference type="PROSITE" id="PS51278"/>
    </source>
</evidence>
<dbReference type="Gene3D" id="3.30.70.360">
    <property type="match status" value="1"/>
</dbReference>
<dbReference type="GO" id="GO:0006508">
    <property type="term" value="P:proteolysis"/>
    <property type="evidence" value="ECO:0007669"/>
    <property type="project" value="UniProtKB-KW"/>
</dbReference>
<sequence length="1245" mass="138027">MCRLMAYLGSQILLADVVTRPNRSITRQSYDARERLCHDILPGSLNGDGFGVGWYANPRAKQLQPAGCESKCIGTDETPCVFTSVTPAWNNENLIRLSAKISSSLIFAHVRAAYPGMPVSEQNCHPFSCGRYMFMHNGGVAGFKQLRRKLVASLSDQIYDEVSSFSSDSSVCFALFLNQLKCPFEKCTPNEIREHLETVINIILDAQEEAGITETSLLNFVVTDGNCVVSSRVVSNPSERPASLYYAVASNFECVDEKAGEYRISHADGQPQVGIVASEPITSKCTDWTPVPPNHVLMLVRGKGGVVDRIVAPIRMRRNSSLDMRHLQISRCLESLLSGVSLPCQMFSGIDLEGIACDDVGQDPRSALGDKTLQSYPILSRVESWSSMDQWSDSGIEKVSSPRSMELVQHVHCYNGEGPGHFGRISALVQHQDCLYTSAFDTDIKVWDLTKHKCINTLKGHTGNVRNLLIHQGNLYSSAAHIIKIWNLQTHECILNINFSSQSREIFSMICICDWIFIGCQDDQIYYLQVDSGARIEEQDTHDHPPLSCSPEHRLIRGDSMLSAQFAMLQEVAGPTFRAPVHGHDLDSGHCAAVHALTELGEYICSGGGDGLVLVWGISDMRLVCQLIGHKASVLAMVTLGPQQLASASRDNTVRVWDLELEASVRTLEGHTDSVVDLVVDRGYCVEDSFLFSASKDLTIRMWSPADWTCRRIFVLPTGHVNSLHVISLAGRCIVGGCNQGTLYQWDLSDETSAAQPLHRIQSVDDGLLASPDTSTSSSARRDGITWREMEKKLRQFVKIKSISGDLQWQDQCHKAAKFLARLLEQLGTEVKLQSNGDDNPIVFGRLGRHPDRPTIVLAGHYDVPNTDMGDSTHDLEAVDGYLHGKGVSDNKGPVIAQIFAVKRLLQLCGTAREMPVNVAFVFEGEHFHRSLGYKEAVRSNLHWFEGAEMILMSNTQWIGEDRPCLTHGMRGMINLTVQVDGPQTDLHSGVHGGSFNEPLANLVKVLGNLVDSHNMILIPGFYEDLRSSCQGRNPCREDTLLSEFEVEKYKKATGIPNTSVHTPQELLSALWCSPSLSIIEIGYGEESRKLRKATNYSIVPRVALAKINVRYVPDQKAEQLIAKFRAHVEHEFAKLRSPNRLEVTVQAVGHWWLGETESPFYKAAAKAIREEWGMEPLYVQEGSTETMTSILEQLLQAPVVQLPIGQASDSPNLPQERIRIVNLQKGCQVMTSLLQELGAQQNEQ</sequence>
<dbReference type="InterPro" id="IPR002933">
    <property type="entry name" value="Peptidase_M20"/>
</dbReference>
<feature type="repeat" description="WD" evidence="6">
    <location>
        <begin position="418"/>
        <end position="457"/>
    </location>
</feature>
<dbReference type="PROSITE" id="PS50082">
    <property type="entry name" value="WD_REPEATS_2"/>
    <property type="match status" value="3"/>
</dbReference>
<dbReference type="EMBL" id="LGRX02035473">
    <property type="protein sequence ID" value="KAK3234737.1"/>
    <property type="molecule type" value="Genomic_DNA"/>
</dbReference>
<dbReference type="InterPro" id="IPR001680">
    <property type="entry name" value="WD40_rpt"/>
</dbReference>
<evidence type="ECO:0000256" key="4">
    <source>
        <dbReference type="ARBA" id="ARBA00022737"/>
    </source>
</evidence>
<dbReference type="InterPro" id="IPR051458">
    <property type="entry name" value="Cyt/Met_Dipeptidase"/>
</dbReference>
<dbReference type="GO" id="GO:0006751">
    <property type="term" value="P:glutathione catabolic process"/>
    <property type="evidence" value="ECO:0007669"/>
    <property type="project" value="TreeGrafter"/>
</dbReference>
<keyword evidence="9" id="KW-1185">Reference proteome</keyword>
<reference evidence="8 9" key="1">
    <citation type="journal article" date="2015" name="Genome Biol. Evol.">
        <title>Comparative Genomics of a Bacterivorous Green Alga Reveals Evolutionary Causalities and Consequences of Phago-Mixotrophic Mode of Nutrition.</title>
        <authorList>
            <person name="Burns J.A."/>
            <person name="Paasch A."/>
            <person name="Narechania A."/>
            <person name="Kim E."/>
        </authorList>
    </citation>
    <scope>NUCLEOTIDE SEQUENCE [LARGE SCALE GENOMIC DNA]</scope>
    <source>
        <strain evidence="8 9">PLY_AMNH</strain>
    </source>
</reference>
<comment type="caution">
    <text evidence="8">The sequence shown here is derived from an EMBL/GenBank/DDBJ whole genome shotgun (WGS) entry which is preliminary data.</text>
</comment>
<dbReference type="PRINTS" id="PR00320">
    <property type="entry name" value="GPROTEINBRPT"/>
</dbReference>
<dbReference type="SMART" id="SM00320">
    <property type="entry name" value="WD40"/>
    <property type="match status" value="6"/>
</dbReference>
<dbReference type="InterPro" id="IPR011047">
    <property type="entry name" value="Quinoprotein_ADH-like_sf"/>
</dbReference>
<evidence type="ECO:0000313" key="8">
    <source>
        <dbReference type="EMBL" id="KAK3234737.1"/>
    </source>
</evidence>
<dbReference type="InterPro" id="IPR011650">
    <property type="entry name" value="Peptidase_M20_dimer"/>
</dbReference>
<dbReference type="SUPFAM" id="SSF53187">
    <property type="entry name" value="Zn-dependent exopeptidases"/>
    <property type="match status" value="1"/>
</dbReference>
<dbReference type="Gene3D" id="3.40.630.10">
    <property type="entry name" value="Zn peptidases"/>
    <property type="match status" value="1"/>
</dbReference>
<dbReference type="Pfam" id="PF00400">
    <property type="entry name" value="WD40"/>
    <property type="match status" value="2"/>
</dbReference>
<evidence type="ECO:0000313" key="9">
    <source>
        <dbReference type="Proteomes" id="UP001190700"/>
    </source>
</evidence>
<evidence type="ECO:0000256" key="1">
    <source>
        <dbReference type="ARBA" id="ARBA00022574"/>
    </source>
</evidence>
<protein>
    <recommendedName>
        <fullName evidence="7">Glutamine amidotransferase type-2 domain-containing protein</fullName>
    </recommendedName>
</protein>
<dbReference type="GO" id="GO:0008233">
    <property type="term" value="F:peptidase activity"/>
    <property type="evidence" value="ECO:0007669"/>
    <property type="project" value="UniProtKB-KW"/>
</dbReference>
<evidence type="ECO:0000256" key="2">
    <source>
        <dbReference type="ARBA" id="ARBA00022670"/>
    </source>
</evidence>
<dbReference type="AlphaFoldDB" id="A0AAE0BE29"/>
<evidence type="ECO:0000256" key="3">
    <source>
        <dbReference type="ARBA" id="ARBA00022723"/>
    </source>
</evidence>
<dbReference type="PROSITE" id="PS50294">
    <property type="entry name" value="WD_REPEATS_REGION"/>
    <property type="match status" value="1"/>
</dbReference>
<feature type="repeat" description="WD" evidence="6">
    <location>
        <begin position="668"/>
        <end position="704"/>
    </location>
</feature>
<dbReference type="InterPro" id="IPR019775">
    <property type="entry name" value="WD40_repeat_CS"/>
</dbReference>
<keyword evidence="2" id="KW-0645">Protease</keyword>
<dbReference type="GO" id="GO:0046872">
    <property type="term" value="F:metal ion binding"/>
    <property type="evidence" value="ECO:0007669"/>
    <property type="project" value="UniProtKB-KW"/>
</dbReference>
<dbReference type="Pfam" id="PF13522">
    <property type="entry name" value="GATase_6"/>
    <property type="match status" value="1"/>
</dbReference>
<dbReference type="InterPro" id="IPR029055">
    <property type="entry name" value="Ntn_hydrolases_N"/>
</dbReference>
<dbReference type="PROSITE" id="PS00678">
    <property type="entry name" value="WD_REPEATS_1"/>
    <property type="match status" value="1"/>
</dbReference>
<dbReference type="Pfam" id="PF01546">
    <property type="entry name" value="Peptidase_M20"/>
    <property type="match status" value="1"/>
</dbReference>
<gene>
    <name evidence="8" type="ORF">CYMTET_55016</name>
</gene>
<dbReference type="PANTHER" id="PTHR43270:SF8">
    <property type="entry name" value="DI- AND TRIPEPTIDASE DUG2-RELATED"/>
    <property type="match status" value="1"/>
</dbReference>
<keyword evidence="4" id="KW-0677">Repeat</keyword>
<keyword evidence="1 6" id="KW-0853">WD repeat</keyword>
<dbReference type="Gene3D" id="2.130.10.10">
    <property type="entry name" value="YVTN repeat-like/Quinoprotein amine dehydrogenase"/>
    <property type="match status" value="2"/>
</dbReference>
<dbReference type="PROSITE" id="PS51278">
    <property type="entry name" value="GATASE_TYPE_2"/>
    <property type="match status" value="1"/>
</dbReference>
<dbReference type="InterPro" id="IPR017932">
    <property type="entry name" value="GATase_2_dom"/>
</dbReference>
<proteinExistence type="predicted"/>
<evidence type="ECO:0000256" key="5">
    <source>
        <dbReference type="ARBA" id="ARBA00022801"/>
    </source>
</evidence>
<organism evidence="8 9">
    <name type="scientific">Cymbomonas tetramitiformis</name>
    <dbReference type="NCBI Taxonomy" id="36881"/>
    <lineage>
        <taxon>Eukaryota</taxon>
        <taxon>Viridiplantae</taxon>
        <taxon>Chlorophyta</taxon>
        <taxon>Pyramimonadophyceae</taxon>
        <taxon>Pyramimonadales</taxon>
        <taxon>Pyramimonadaceae</taxon>
        <taxon>Cymbomonas</taxon>
    </lineage>
</organism>
<keyword evidence="5" id="KW-0378">Hydrolase</keyword>
<name>A0AAE0BE29_9CHLO</name>
<dbReference type="InterPro" id="IPR020472">
    <property type="entry name" value="WD40_PAC1"/>
</dbReference>
<accession>A0AAE0BE29</accession>
<dbReference type="PANTHER" id="PTHR43270">
    <property type="entry name" value="BETA-ALA-HIS DIPEPTIDASE"/>
    <property type="match status" value="1"/>
</dbReference>